<dbReference type="AlphaFoldDB" id="A0A4C1ZAU8"/>
<dbReference type="Proteomes" id="UP000299102">
    <property type="component" value="Unassembled WGS sequence"/>
</dbReference>
<keyword evidence="3" id="KW-1185">Reference proteome</keyword>
<proteinExistence type="predicted"/>
<name>A0A4C1ZAU8_EUMVA</name>
<sequence>MQMRSNGLHAVAFRRYGAFRMHPCGPFYNVFAGGGPLGGRSRNPKNNRVSVPPSDSIIRLQNPPRNEVLNPYNR</sequence>
<evidence type="ECO:0000313" key="3">
    <source>
        <dbReference type="Proteomes" id="UP000299102"/>
    </source>
</evidence>
<evidence type="ECO:0000256" key="1">
    <source>
        <dbReference type="SAM" id="MobiDB-lite"/>
    </source>
</evidence>
<gene>
    <name evidence="2" type="ORF">EVAR_61652_1</name>
</gene>
<organism evidence="2 3">
    <name type="scientific">Eumeta variegata</name>
    <name type="common">Bagworm moth</name>
    <name type="synonym">Eumeta japonica</name>
    <dbReference type="NCBI Taxonomy" id="151549"/>
    <lineage>
        <taxon>Eukaryota</taxon>
        <taxon>Metazoa</taxon>
        <taxon>Ecdysozoa</taxon>
        <taxon>Arthropoda</taxon>
        <taxon>Hexapoda</taxon>
        <taxon>Insecta</taxon>
        <taxon>Pterygota</taxon>
        <taxon>Neoptera</taxon>
        <taxon>Endopterygota</taxon>
        <taxon>Lepidoptera</taxon>
        <taxon>Glossata</taxon>
        <taxon>Ditrysia</taxon>
        <taxon>Tineoidea</taxon>
        <taxon>Psychidae</taxon>
        <taxon>Oiketicinae</taxon>
        <taxon>Eumeta</taxon>
    </lineage>
</organism>
<protein>
    <submittedName>
        <fullName evidence="2">Uncharacterized protein</fullName>
    </submittedName>
</protein>
<comment type="caution">
    <text evidence="2">The sequence shown here is derived from an EMBL/GenBank/DDBJ whole genome shotgun (WGS) entry which is preliminary data.</text>
</comment>
<dbReference type="EMBL" id="BGZK01001634">
    <property type="protein sequence ID" value="GBP83715.1"/>
    <property type="molecule type" value="Genomic_DNA"/>
</dbReference>
<reference evidence="2 3" key="1">
    <citation type="journal article" date="2019" name="Commun. Biol.">
        <title>The bagworm genome reveals a unique fibroin gene that provides high tensile strength.</title>
        <authorList>
            <person name="Kono N."/>
            <person name="Nakamura H."/>
            <person name="Ohtoshi R."/>
            <person name="Tomita M."/>
            <person name="Numata K."/>
            <person name="Arakawa K."/>
        </authorList>
    </citation>
    <scope>NUCLEOTIDE SEQUENCE [LARGE SCALE GENOMIC DNA]</scope>
</reference>
<accession>A0A4C1ZAU8</accession>
<evidence type="ECO:0000313" key="2">
    <source>
        <dbReference type="EMBL" id="GBP83715.1"/>
    </source>
</evidence>
<feature type="region of interest" description="Disordered" evidence="1">
    <location>
        <begin position="35"/>
        <end position="74"/>
    </location>
</feature>